<dbReference type="EMBL" id="SNRY01000031">
    <property type="protein sequence ID" value="KAA6350290.1"/>
    <property type="molecule type" value="Genomic_DNA"/>
</dbReference>
<evidence type="ECO:0000313" key="1">
    <source>
        <dbReference type="EMBL" id="KAA6350203.1"/>
    </source>
</evidence>
<organism evidence="2">
    <name type="scientific">termite gut metagenome</name>
    <dbReference type="NCBI Taxonomy" id="433724"/>
    <lineage>
        <taxon>unclassified sequences</taxon>
        <taxon>metagenomes</taxon>
        <taxon>organismal metagenomes</taxon>
    </lineage>
</organism>
<dbReference type="EMBL" id="SNRY01000031">
    <property type="protein sequence ID" value="KAA6350203.1"/>
    <property type="molecule type" value="Genomic_DNA"/>
</dbReference>
<evidence type="ECO:0000313" key="2">
    <source>
        <dbReference type="EMBL" id="KAA6350290.1"/>
    </source>
</evidence>
<protein>
    <submittedName>
        <fullName evidence="2">Uncharacterized protein</fullName>
    </submittedName>
</protein>
<reference evidence="2" key="1">
    <citation type="submission" date="2019-03" db="EMBL/GenBank/DDBJ databases">
        <title>Single cell metagenomics reveals metabolic interactions within the superorganism composed of flagellate Streblomastix strix and complex community of Bacteroidetes bacteria on its surface.</title>
        <authorList>
            <person name="Treitli S.C."/>
            <person name="Kolisko M."/>
            <person name="Husnik F."/>
            <person name="Keeling P."/>
            <person name="Hampl V."/>
        </authorList>
    </citation>
    <scope>NUCLEOTIDE SEQUENCE</scope>
    <source>
        <strain evidence="2">STM</strain>
    </source>
</reference>
<sequence length="248" mass="28920">MPYRRLPNTDQARIRALKLAVEKGDRSDIYELAISVKTLSEARNFLLKYEGAQAYYKECYENQSKAGHKHQANIRMARLFISHFIQVLNMAMLRAEIKKSRRELYGLPVDNSNVPDLASEATIVEWGRKIIAGEQKRLSEGGSPIYNPTIAKVKVHYDIFMEGYEQQKNMQSITNRSLDELASMRGRADEIILDIWNQVEAKFKKVKPKELRMEKCQEYGVIYYYRANNKVDDNQEQKQGQEQELNFE</sequence>
<name>A0A5J4SYJ5_9ZZZZ</name>
<accession>A0A5J4SYJ5</accession>
<dbReference type="AlphaFoldDB" id="A0A5J4SYJ5"/>
<gene>
    <name evidence="1" type="ORF">EZS27_002320</name>
    <name evidence="2" type="ORF">EZS27_002407</name>
</gene>
<proteinExistence type="predicted"/>
<comment type="caution">
    <text evidence="2">The sequence shown here is derived from an EMBL/GenBank/DDBJ whole genome shotgun (WGS) entry which is preliminary data.</text>
</comment>